<name>A0AAI9UV30_9PEZI</name>
<organism evidence="2 3">
    <name type="scientific">Colletotrichum cuscutae</name>
    <dbReference type="NCBI Taxonomy" id="1209917"/>
    <lineage>
        <taxon>Eukaryota</taxon>
        <taxon>Fungi</taxon>
        <taxon>Dikarya</taxon>
        <taxon>Ascomycota</taxon>
        <taxon>Pezizomycotina</taxon>
        <taxon>Sordariomycetes</taxon>
        <taxon>Hypocreomycetidae</taxon>
        <taxon>Glomerellales</taxon>
        <taxon>Glomerellaceae</taxon>
        <taxon>Colletotrichum</taxon>
        <taxon>Colletotrichum acutatum species complex</taxon>
    </lineage>
</organism>
<dbReference type="AlphaFoldDB" id="A0AAI9UV30"/>
<comment type="caution">
    <text evidence="2">The sequence shown here is derived from an EMBL/GenBank/DDBJ whole genome shotgun (WGS) entry which is preliminary data.</text>
</comment>
<evidence type="ECO:0000313" key="3">
    <source>
        <dbReference type="Proteomes" id="UP001239213"/>
    </source>
</evidence>
<protein>
    <recommendedName>
        <fullName evidence="4">HNH nuclease domain-containing protein</fullName>
    </recommendedName>
</protein>
<dbReference type="EMBL" id="MPDP01000263">
    <property type="protein sequence ID" value="KAK1465271.1"/>
    <property type="molecule type" value="Genomic_DNA"/>
</dbReference>
<sequence>MASQSGLILPTVLSSVVAHPLSQQQLDDSQSEHSSALTDPEGYAHLWESSDKILEFYGALQSDPTVNILITFRQMLSHHGATALMSDIMTIGRDKSQLKSFSRYLIDTILKPMKLAGIVRSSASSTASPSSGAAASIAQLAASVQPSDRNQRPTLKSICLKRDGYRCAYTHAYDITNARGGLVVPPVGAFASNTQLCHILPLALRRFDNASPVARDAVARVWYALYRYFPELEGKIGPDTLNQFENLITFDMSVHYDYDHHLTAFDPIPGRPNTYKIHLMSGWPVIYQPPEGHREVMTLVSSDNSIPLPKPEFFNVHYRIAKILYVSGIGARIEAEIEASQSDPENLSPDGSTDLESILFRKMLINV</sequence>
<feature type="chain" id="PRO_5042553901" description="HNH nuclease domain-containing protein" evidence="1">
    <location>
        <begin position="19"/>
        <end position="367"/>
    </location>
</feature>
<evidence type="ECO:0000313" key="2">
    <source>
        <dbReference type="EMBL" id="KAK1465271.1"/>
    </source>
</evidence>
<dbReference type="Proteomes" id="UP001239213">
    <property type="component" value="Unassembled WGS sequence"/>
</dbReference>
<evidence type="ECO:0000256" key="1">
    <source>
        <dbReference type="SAM" id="SignalP"/>
    </source>
</evidence>
<reference evidence="2" key="1">
    <citation type="submission" date="2016-11" db="EMBL/GenBank/DDBJ databases">
        <title>The genome sequence of Colletotrichum cuscutae.</title>
        <authorList>
            <person name="Baroncelli R."/>
        </authorList>
    </citation>
    <scope>NUCLEOTIDE SEQUENCE</scope>
    <source>
        <strain evidence="2">IMI 304802</strain>
    </source>
</reference>
<feature type="signal peptide" evidence="1">
    <location>
        <begin position="1"/>
        <end position="18"/>
    </location>
</feature>
<evidence type="ECO:0008006" key="4">
    <source>
        <dbReference type="Google" id="ProtNLM"/>
    </source>
</evidence>
<keyword evidence="1" id="KW-0732">Signal</keyword>
<gene>
    <name evidence="2" type="ORF">CCUS01_07676</name>
</gene>
<proteinExistence type="predicted"/>
<accession>A0AAI9UV30</accession>
<keyword evidence="3" id="KW-1185">Reference proteome</keyword>